<evidence type="ECO:0000256" key="6">
    <source>
        <dbReference type="RuleBase" id="RU363132"/>
    </source>
</evidence>
<evidence type="ECO:0000256" key="7">
    <source>
        <dbReference type="SAM" id="MobiDB-lite"/>
    </source>
</evidence>
<name>F1KR94_ASCSU</name>
<keyword evidence="4 6" id="KW-1133">Transmembrane helix</keyword>
<dbReference type="InterPro" id="IPR046964">
    <property type="entry name" value="RTN1-4"/>
</dbReference>
<keyword evidence="5 6" id="KW-0472">Membrane</keyword>
<accession>F1KR94</accession>
<protein>
    <recommendedName>
        <fullName evidence="6">Reticulon-like protein</fullName>
    </recommendedName>
</protein>
<feature type="domain" description="Reticulon" evidence="8">
    <location>
        <begin position="406"/>
        <end position="599"/>
    </location>
</feature>
<keyword evidence="3 6" id="KW-0256">Endoplasmic reticulum</keyword>
<dbReference type="PANTHER" id="PTHR45799">
    <property type="entry name" value="RETICULON-LIKE PROTEIN"/>
    <property type="match status" value="1"/>
</dbReference>
<organism evidence="9">
    <name type="scientific">Ascaris suum</name>
    <name type="common">Pig roundworm</name>
    <name type="synonym">Ascaris lumbricoides</name>
    <dbReference type="NCBI Taxonomy" id="6253"/>
    <lineage>
        <taxon>Eukaryota</taxon>
        <taxon>Metazoa</taxon>
        <taxon>Ecdysozoa</taxon>
        <taxon>Nematoda</taxon>
        <taxon>Chromadorea</taxon>
        <taxon>Rhabditida</taxon>
        <taxon>Spirurina</taxon>
        <taxon>Ascaridomorpha</taxon>
        <taxon>Ascaridoidea</taxon>
        <taxon>Ascarididae</taxon>
        <taxon>Ascaris</taxon>
    </lineage>
</organism>
<evidence type="ECO:0000259" key="8">
    <source>
        <dbReference type="PROSITE" id="PS50845"/>
    </source>
</evidence>
<dbReference type="Gene3D" id="1.20.5.2480">
    <property type="match status" value="1"/>
</dbReference>
<dbReference type="Gene3D" id="1.20.120.20">
    <property type="entry name" value="Apolipoprotein"/>
    <property type="match status" value="1"/>
</dbReference>
<dbReference type="EMBL" id="JI164571">
    <property type="protein sequence ID" value="ADY40398.1"/>
    <property type="molecule type" value="mRNA"/>
</dbReference>
<evidence type="ECO:0000256" key="5">
    <source>
        <dbReference type="ARBA" id="ARBA00023136"/>
    </source>
</evidence>
<feature type="compositionally biased region" description="Basic and acidic residues" evidence="7">
    <location>
        <begin position="304"/>
        <end position="314"/>
    </location>
</feature>
<proteinExistence type="evidence at transcript level"/>
<dbReference type="AlphaFoldDB" id="F1KR94"/>
<dbReference type="Pfam" id="PF02453">
    <property type="entry name" value="Reticulon"/>
    <property type="match status" value="1"/>
</dbReference>
<keyword evidence="2 6" id="KW-0812">Transmembrane</keyword>
<evidence type="ECO:0000313" key="9">
    <source>
        <dbReference type="EMBL" id="ADY40398.1"/>
    </source>
</evidence>
<feature type="transmembrane region" description="Helical" evidence="6">
    <location>
        <begin position="524"/>
        <end position="552"/>
    </location>
</feature>
<evidence type="ECO:0000256" key="2">
    <source>
        <dbReference type="ARBA" id="ARBA00022692"/>
    </source>
</evidence>
<reference evidence="9" key="1">
    <citation type="journal article" date="2011" name="Genome Res.">
        <title>Deep small RNA sequencing from the nematode Ascaris reveals conservation, functional diversification, and novel developmental profiles.</title>
        <authorList>
            <person name="Wang J."/>
            <person name="Czech B."/>
            <person name="Crunk A."/>
            <person name="Wallace A."/>
            <person name="Mitreva M."/>
            <person name="Hannon G.J."/>
            <person name="Davis R.E."/>
        </authorList>
    </citation>
    <scope>NUCLEOTIDE SEQUENCE</scope>
</reference>
<evidence type="ECO:0000256" key="3">
    <source>
        <dbReference type="ARBA" id="ARBA00022824"/>
    </source>
</evidence>
<evidence type="ECO:0000256" key="4">
    <source>
        <dbReference type="ARBA" id="ARBA00022989"/>
    </source>
</evidence>
<dbReference type="PROSITE" id="PS50845">
    <property type="entry name" value="RETICULON"/>
    <property type="match status" value="1"/>
</dbReference>
<comment type="subcellular location">
    <subcellularLocation>
        <location evidence="1 6">Endoplasmic reticulum membrane</location>
        <topology evidence="1 6">Multi-pass membrane protein</topology>
    </subcellularLocation>
</comment>
<feature type="region of interest" description="Disordered" evidence="7">
    <location>
        <begin position="282"/>
        <end position="375"/>
    </location>
</feature>
<feature type="transmembrane region" description="Helical" evidence="6">
    <location>
        <begin position="441"/>
        <end position="458"/>
    </location>
</feature>
<dbReference type="InterPro" id="IPR003388">
    <property type="entry name" value="Reticulon"/>
</dbReference>
<evidence type="ECO:0000256" key="1">
    <source>
        <dbReference type="ARBA" id="ARBA00004477"/>
    </source>
</evidence>
<sequence>MARDAKEAGQGALGAVTEKADDLYTSAKGSVQGAYDTVTGAAHEAADGVKEGTRDVFGTVVGATEGIKEKTRDVAETAKESIEAAYEKGAEAVHGVGEKGREAVGLAEGKFEDEYDKLSDLGHAAYDTAADALKGAGERVEGAMHTAYGTTSDTLKGVGEALEGAAYTAYDTTSSTVKGASEALGSAAHEAVKKVKDAGEVGVEKVKESVGGADEDFDLFDPLKQVAGKVTRGVEDLHAAGSDSFQDTVRSEVAGVHDQIDSLIQKMHEDAEDAQAYIATQQKSLPDEPVGLSIESSTYGRGSSPDEHTFDRKGPLTIPSPKEEKTDDSLVRLEDEPKAPGGFDDMEPRPPTPPKELDDEDVKPTSIDVGPPPPYKASVISDRPRSILKHSGQGPWFDFKSVDPRLLDLIYWRDPKKSAVVLSVSIILLLIFAKFPLISVLSYLGLAVLGGTLGFRLYKIAEAQLKKSDGANPFQPYLEKELAVPQERVHQQVDVLIEHGQLIVNQLRRLFLIENITDSAKFGLLLWALTYVGSWFSGLCILLLVILGVFSIPKFYEVYQEPIDHNITIAKEHINNVTNTMNEKLPFLKKMTGTHEKTN</sequence>
<dbReference type="GO" id="GO:0030424">
    <property type="term" value="C:axon"/>
    <property type="evidence" value="ECO:0007669"/>
    <property type="project" value="TreeGrafter"/>
</dbReference>
<feature type="compositionally biased region" description="Basic and acidic residues" evidence="7">
    <location>
        <begin position="321"/>
        <end position="338"/>
    </location>
</feature>
<dbReference type="GO" id="GO:0005789">
    <property type="term" value="C:endoplasmic reticulum membrane"/>
    <property type="evidence" value="ECO:0007669"/>
    <property type="project" value="UniProtKB-SubCell"/>
</dbReference>
<dbReference type="PANTHER" id="PTHR45799:SF2">
    <property type="entry name" value="RETICULON-LIKE PROTEIN"/>
    <property type="match status" value="1"/>
</dbReference>